<dbReference type="AlphaFoldDB" id="A0AAV4TKI3"/>
<organism evidence="1 2">
    <name type="scientific">Caerostris darwini</name>
    <dbReference type="NCBI Taxonomy" id="1538125"/>
    <lineage>
        <taxon>Eukaryota</taxon>
        <taxon>Metazoa</taxon>
        <taxon>Ecdysozoa</taxon>
        <taxon>Arthropoda</taxon>
        <taxon>Chelicerata</taxon>
        <taxon>Arachnida</taxon>
        <taxon>Araneae</taxon>
        <taxon>Araneomorphae</taxon>
        <taxon>Entelegynae</taxon>
        <taxon>Araneoidea</taxon>
        <taxon>Araneidae</taxon>
        <taxon>Caerostris</taxon>
    </lineage>
</organism>
<reference evidence="1 2" key="1">
    <citation type="submission" date="2021-06" db="EMBL/GenBank/DDBJ databases">
        <title>Caerostris darwini draft genome.</title>
        <authorList>
            <person name="Kono N."/>
            <person name="Arakawa K."/>
        </authorList>
    </citation>
    <scope>NUCLEOTIDE SEQUENCE [LARGE SCALE GENOMIC DNA]</scope>
</reference>
<proteinExistence type="predicted"/>
<name>A0AAV4TKI3_9ARAC</name>
<dbReference type="Proteomes" id="UP001054837">
    <property type="component" value="Unassembled WGS sequence"/>
</dbReference>
<accession>A0AAV4TKI3</accession>
<comment type="caution">
    <text evidence="1">The sequence shown here is derived from an EMBL/GenBank/DDBJ whole genome shotgun (WGS) entry which is preliminary data.</text>
</comment>
<sequence length="104" mass="12219">MKEFRYSLLRQRFVKGNIPAMWQISLLKNDGIKQIKTRNILQRGLNSRKSCSPRRRHAVSMAAPLTQGYEMKMTSQNTIRMQIRRLAKSNSSSRLFFNLVAVYR</sequence>
<gene>
    <name evidence="1" type="ORF">CDAR_108301</name>
</gene>
<protein>
    <submittedName>
        <fullName evidence="1">Uncharacterized protein</fullName>
    </submittedName>
</protein>
<keyword evidence="2" id="KW-1185">Reference proteome</keyword>
<dbReference type="EMBL" id="BPLQ01009612">
    <property type="protein sequence ID" value="GIY45297.1"/>
    <property type="molecule type" value="Genomic_DNA"/>
</dbReference>
<evidence type="ECO:0000313" key="1">
    <source>
        <dbReference type="EMBL" id="GIY45297.1"/>
    </source>
</evidence>
<evidence type="ECO:0000313" key="2">
    <source>
        <dbReference type="Proteomes" id="UP001054837"/>
    </source>
</evidence>